<accession>A0A6G1BHV3</accession>
<gene>
    <name evidence="1" type="ORF">E2562_005630</name>
</gene>
<organism evidence="1 2">
    <name type="scientific">Oryza meyeriana var. granulata</name>
    <dbReference type="NCBI Taxonomy" id="110450"/>
    <lineage>
        <taxon>Eukaryota</taxon>
        <taxon>Viridiplantae</taxon>
        <taxon>Streptophyta</taxon>
        <taxon>Embryophyta</taxon>
        <taxon>Tracheophyta</taxon>
        <taxon>Spermatophyta</taxon>
        <taxon>Magnoliopsida</taxon>
        <taxon>Liliopsida</taxon>
        <taxon>Poales</taxon>
        <taxon>Poaceae</taxon>
        <taxon>BOP clade</taxon>
        <taxon>Oryzoideae</taxon>
        <taxon>Oryzeae</taxon>
        <taxon>Oryzinae</taxon>
        <taxon>Oryza</taxon>
        <taxon>Oryza meyeriana</taxon>
    </lineage>
</organism>
<dbReference type="Proteomes" id="UP000479710">
    <property type="component" value="Unassembled WGS sequence"/>
</dbReference>
<evidence type="ECO:0000313" key="2">
    <source>
        <dbReference type="Proteomes" id="UP000479710"/>
    </source>
</evidence>
<sequence>MRASPSGATSLALADSQPCSITWKNSQVKKNTYWVHMLSKSKAQLQKTSEYRQLKEACTTGTGFDTNSLSPDPWKGGWEDYDPSVTMSILLQN</sequence>
<comment type="caution">
    <text evidence="1">The sequence shown here is derived from an EMBL/GenBank/DDBJ whole genome shotgun (WGS) entry which is preliminary data.</text>
</comment>
<name>A0A6G1BHV3_9ORYZ</name>
<protein>
    <submittedName>
        <fullName evidence="1">Uncharacterized protein</fullName>
    </submittedName>
</protein>
<dbReference type="AlphaFoldDB" id="A0A6G1BHV3"/>
<keyword evidence="2" id="KW-1185">Reference proteome</keyword>
<proteinExistence type="predicted"/>
<evidence type="ECO:0000313" key="1">
    <source>
        <dbReference type="EMBL" id="KAF0887915.1"/>
    </source>
</evidence>
<dbReference type="EMBL" id="SPHZ02000012">
    <property type="protein sequence ID" value="KAF0887915.1"/>
    <property type="molecule type" value="Genomic_DNA"/>
</dbReference>
<reference evidence="1 2" key="1">
    <citation type="submission" date="2019-11" db="EMBL/GenBank/DDBJ databases">
        <title>Whole genome sequence of Oryza granulata.</title>
        <authorList>
            <person name="Li W."/>
        </authorList>
    </citation>
    <scope>NUCLEOTIDE SEQUENCE [LARGE SCALE GENOMIC DNA]</scope>
    <source>
        <strain evidence="2">cv. Menghai</strain>
        <tissue evidence="1">Leaf</tissue>
    </source>
</reference>